<dbReference type="Proteomes" id="UP000789525">
    <property type="component" value="Unassembled WGS sequence"/>
</dbReference>
<name>A0ACA9QB59_9GLOM</name>
<gene>
    <name evidence="1" type="ORF">ACOLOM_LOCUS11952</name>
</gene>
<protein>
    <submittedName>
        <fullName evidence="1">9920_t:CDS:1</fullName>
    </submittedName>
</protein>
<evidence type="ECO:0000313" key="1">
    <source>
        <dbReference type="EMBL" id="CAG8736916.1"/>
    </source>
</evidence>
<comment type="caution">
    <text evidence="1">The sequence shown here is derived from an EMBL/GenBank/DDBJ whole genome shotgun (WGS) entry which is preliminary data.</text>
</comment>
<evidence type="ECO:0000313" key="2">
    <source>
        <dbReference type="Proteomes" id="UP000789525"/>
    </source>
</evidence>
<organism evidence="1 2">
    <name type="scientific">Acaulospora colombiana</name>
    <dbReference type="NCBI Taxonomy" id="27376"/>
    <lineage>
        <taxon>Eukaryota</taxon>
        <taxon>Fungi</taxon>
        <taxon>Fungi incertae sedis</taxon>
        <taxon>Mucoromycota</taxon>
        <taxon>Glomeromycotina</taxon>
        <taxon>Glomeromycetes</taxon>
        <taxon>Diversisporales</taxon>
        <taxon>Acaulosporaceae</taxon>
        <taxon>Acaulospora</taxon>
    </lineage>
</organism>
<accession>A0ACA9QB59</accession>
<sequence>VALLLAIEYSWNVFPSTNRSSYTLNFAHFILLVGLWSGYPNGFQKRKVAFNERVHEVEDDTIYSSSSTETDSTI</sequence>
<keyword evidence="2" id="KW-1185">Reference proteome</keyword>
<proteinExistence type="predicted"/>
<dbReference type="EMBL" id="CAJVPT010045820">
    <property type="protein sequence ID" value="CAG8736916.1"/>
    <property type="molecule type" value="Genomic_DNA"/>
</dbReference>
<feature type="non-terminal residue" evidence="1">
    <location>
        <position position="1"/>
    </location>
</feature>
<reference evidence="1" key="1">
    <citation type="submission" date="2021-06" db="EMBL/GenBank/DDBJ databases">
        <authorList>
            <person name="Kallberg Y."/>
            <person name="Tangrot J."/>
            <person name="Rosling A."/>
        </authorList>
    </citation>
    <scope>NUCLEOTIDE SEQUENCE</scope>
    <source>
        <strain evidence="1">CL356</strain>
    </source>
</reference>